<dbReference type="InterPro" id="IPR036388">
    <property type="entry name" value="WH-like_DNA-bd_sf"/>
</dbReference>
<dbReference type="EMBL" id="BAAANY010000019">
    <property type="protein sequence ID" value="GAA1692603.1"/>
    <property type="molecule type" value="Genomic_DNA"/>
</dbReference>
<reference evidence="2 3" key="1">
    <citation type="journal article" date="2019" name="Int. J. Syst. Evol. Microbiol.">
        <title>The Global Catalogue of Microorganisms (GCM) 10K type strain sequencing project: providing services to taxonomists for standard genome sequencing and annotation.</title>
        <authorList>
            <consortium name="The Broad Institute Genomics Platform"/>
            <consortium name="The Broad Institute Genome Sequencing Center for Infectious Disease"/>
            <person name="Wu L."/>
            <person name="Ma J."/>
        </authorList>
    </citation>
    <scope>NUCLEOTIDE SEQUENCE [LARGE SCALE GENOMIC DNA]</scope>
    <source>
        <strain evidence="2 3">JCM 14718</strain>
    </source>
</reference>
<dbReference type="RefSeq" id="WP_163569202.1">
    <property type="nucleotide sequence ID" value="NZ_BAAANY010000019.1"/>
</dbReference>
<proteinExistence type="predicted"/>
<name>A0ABN2HS32_9ACTN</name>
<gene>
    <name evidence="2" type="ORF">GCM10009765_47400</name>
</gene>
<sequence length="136" mass="14815">MGPSDAEIVDLATVLTGRIWEHFGRCTASFGLSGPESKALSSLRPGQQVPMRVVAERMHANPSNVSVVISRLESRGLITRQGGDDRRVKGVQLTAAGEELQAKLNAAYLVDHPALRDLSENQKAAFVKILRRLIQD</sequence>
<accession>A0ABN2HS32</accession>
<dbReference type="SMART" id="SM00347">
    <property type="entry name" value="HTH_MARR"/>
    <property type="match status" value="1"/>
</dbReference>
<dbReference type="InterPro" id="IPR039422">
    <property type="entry name" value="MarR/SlyA-like"/>
</dbReference>
<evidence type="ECO:0000313" key="2">
    <source>
        <dbReference type="EMBL" id="GAA1692603.1"/>
    </source>
</evidence>
<dbReference type="InterPro" id="IPR036390">
    <property type="entry name" value="WH_DNA-bd_sf"/>
</dbReference>
<dbReference type="Pfam" id="PF01047">
    <property type="entry name" value="MarR"/>
    <property type="match status" value="1"/>
</dbReference>
<dbReference type="InterPro" id="IPR000835">
    <property type="entry name" value="HTH_MarR-typ"/>
</dbReference>
<keyword evidence="3" id="KW-1185">Reference proteome</keyword>
<dbReference type="PROSITE" id="PS50995">
    <property type="entry name" value="HTH_MARR_2"/>
    <property type="match status" value="1"/>
</dbReference>
<dbReference type="Gene3D" id="1.10.10.10">
    <property type="entry name" value="Winged helix-like DNA-binding domain superfamily/Winged helix DNA-binding domain"/>
    <property type="match status" value="1"/>
</dbReference>
<protein>
    <recommendedName>
        <fullName evidence="1">HTH marR-type domain-containing protein</fullName>
    </recommendedName>
</protein>
<dbReference type="SUPFAM" id="SSF46785">
    <property type="entry name" value="Winged helix' DNA-binding domain"/>
    <property type="match status" value="1"/>
</dbReference>
<evidence type="ECO:0000313" key="3">
    <source>
        <dbReference type="Proteomes" id="UP001500618"/>
    </source>
</evidence>
<dbReference type="PANTHER" id="PTHR33164:SF99">
    <property type="entry name" value="MARR FAMILY REGULATORY PROTEIN"/>
    <property type="match status" value="1"/>
</dbReference>
<organism evidence="2 3">
    <name type="scientific">Fodinicola feengrottensis</name>
    <dbReference type="NCBI Taxonomy" id="435914"/>
    <lineage>
        <taxon>Bacteria</taxon>
        <taxon>Bacillati</taxon>
        <taxon>Actinomycetota</taxon>
        <taxon>Actinomycetes</taxon>
        <taxon>Mycobacteriales</taxon>
        <taxon>Fodinicola</taxon>
    </lineage>
</organism>
<feature type="domain" description="HTH marR-type" evidence="1">
    <location>
        <begin position="1"/>
        <end position="135"/>
    </location>
</feature>
<dbReference type="Proteomes" id="UP001500618">
    <property type="component" value="Unassembled WGS sequence"/>
</dbReference>
<dbReference type="PANTHER" id="PTHR33164">
    <property type="entry name" value="TRANSCRIPTIONAL REGULATOR, MARR FAMILY"/>
    <property type="match status" value="1"/>
</dbReference>
<comment type="caution">
    <text evidence="2">The sequence shown here is derived from an EMBL/GenBank/DDBJ whole genome shotgun (WGS) entry which is preliminary data.</text>
</comment>
<evidence type="ECO:0000259" key="1">
    <source>
        <dbReference type="PROSITE" id="PS50995"/>
    </source>
</evidence>